<keyword evidence="3" id="KW-1185">Reference proteome</keyword>
<dbReference type="OrthoDB" id="4338922at2"/>
<gene>
    <name evidence="2" type="ORF">E1283_18285</name>
</gene>
<organism evidence="2 3">
    <name type="scientific">Streptomyces hainanensis</name>
    <dbReference type="NCBI Taxonomy" id="402648"/>
    <lineage>
        <taxon>Bacteria</taxon>
        <taxon>Bacillati</taxon>
        <taxon>Actinomycetota</taxon>
        <taxon>Actinomycetes</taxon>
        <taxon>Kitasatosporales</taxon>
        <taxon>Streptomycetaceae</taxon>
        <taxon>Streptomyces</taxon>
    </lineage>
</organism>
<dbReference type="AlphaFoldDB" id="A0A4R4THC2"/>
<sequence length="148" mass="14380">MTRTAGRTGGTDVSHAGRGGAVQGMAPNRLIVVLAAVLCVLGLTAASAEAGAVAAATAAVQGPHAAQSDLGQHPHAPPQADSIDPGSTCHGGPGTPADPLLPAPLALHVPPPDPAPPAARVVAAPGISGPANDEAGAVDLHRLRIQRT</sequence>
<feature type="region of interest" description="Disordered" evidence="1">
    <location>
        <begin position="57"/>
        <end position="116"/>
    </location>
</feature>
<name>A0A4R4THC2_9ACTN</name>
<dbReference type="Proteomes" id="UP000295345">
    <property type="component" value="Unassembled WGS sequence"/>
</dbReference>
<dbReference type="RefSeq" id="WP_132819145.1">
    <property type="nucleotide sequence ID" value="NZ_SMKI01000185.1"/>
</dbReference>
<dbReference type="EMBL" id="SMKI01000185">
    <property type="protein sequence ID" value="TDC73739.1"/>
    <property type="molecule type" value="Genomic_DNA"/>
</dbReference>
<accession>A0A4R4THC2</accession>
<evidence type="ECO:0000313" key="3">
    <source>
        <dbReference type="Proteomes" id="UP000295345"/>
    </source>
</evidence>
<evidence type="ECO:0000256" key="1">
    <source>
        <dbReference type="SAM" id="MobiDB-lite"/>
    </source>
</evidence>
<feature type="compositionally biased region" description="Low complexity" evidence="1">
    <location>
        <begin position="57"/>
        <end position="67"/>
    </location>
</feature>
<proteinExistence type="predicted"/>
<comment type="caution">
    <text evidence="2">The sequence shown here is derived from an EMBL/GenBank/DDBJ whole genome shotgun (WGS) entry which is preliminary data.</text>
</comment>
<evidence type="ECO:0000313" key="2">
    <source>
        <dbReference type="EMBL" id="TDC73739.1"/>
    </source>
</evidence>
<reference evidence="2 3" key="1">
    <citation type="submission" date="2019-03" db="EMBL/GenBank/DDBJ databases">
        <title>Draft genome sequences of novel Actinobacteria.</title>
        <authorList>
            <person name="Sahin N."/>
            <person name="Ay H."/>
            <person name="Saygin H."/>
        </authorList>
    </citation>
    <scope>NUCLEOTIDE SEQUENCE [LARGE SCALE GENOMIC DNA]</scope>
    <source>
        <strain evidence="2 3">DSM 41900</strain>
    </source>
</reference>
<protein>
    <submittedName>
        <fullName evidence="2">Uncharacterized protein</fullName>
    </submittedName>
</protein>
<feature type="compositionally biased region" description="Low complexity" evidence="1">
    <location>
        <begin position="97"/>
        <end position="108"/>
    </location>
</feature>